<name>A0A016W693_9BILA</name>
<evidence type="ECO:0000313" key="1">
    <source>
        <dbReference type="EMBL" id="EYC35150.1"/>
    </source>
</evidence>
<protein>
    <submittedName>
        <fullName evidence="1">Uncharacterized protein</fullName>
    </submittedName>
</protein>
<accession>A0A016W693</accession>
<sequence length="78" mass="8599">MGVGGLFVVILNRPFHIKVPPTSNLETIPGVMRLITPMDGNVCYILGNYRSLLFKSVPIEHTSPTVIEMDLDLVCSEV</sequence>
<proteinExistence type="predicted"/>
<gene>
    <name evidence="1" type="primary">Acey_s1133.g3664</name>
    <name evidence="1" type="ORF">Y032_1133g3664</name>
</gene>
<reference evidence="2" key="1">
    <citation type="journal article" date="2015" name="Nat. Genet.">
        <title>The genome and transcriptome of the zoonotic hookworm Ancylostoma ceylanicum identify infection-specific gene families.</title>
        <authorList>
            <person name="Schwarz E.M."/>
            <person name="Hu Y."/>
            <person name="Antoshechkin I."/>
            <person name="Miller M.M."/>
            <person name="Sternberg P.W."/>
            <person name="Aroian R.V."/>
        </authorList>
    </citation>
    <scope>NUCLEOTIDE SEQUENCE</scope>
    <source>
        <strain evidence="2">HY135</strain>
    </source>
</reference>
<evidence type="ECO:0000313" key="2">
    <source>
        <dbReference type="Proteomes" id="UP000024635"/>
    </source>
</evidence>
<comment type="caution">
    <text evidence="1">The sequence shown here is derived from an EMBL/GenBank/DDBJ whole genome shotgun (WGS) entry which is preliminary data.</text>
</comment>
<dbReference type="AlphaFoldDB" id="A0A016W693"/>
<organism evidence="1 2">
    <name type="scientific">Ancylostoma ceylanicum</name>
    <dbReference type="NCBI Taxonomy" id="53326"/>
    <lineage>
        <taxon>Eukaryota</taxon>
        <taxon>Metazoa</taxon>
        <taxon>Ecdysozoa</taxon>
        <taxon>Nematoda</taxon>
        <taxon>Chromadorea</taxon>
        <taxon>Rhabditida</taxon>
        <taxon>Rhabditina</taxon>
        <taxon>Rhabditomorpha</taxon>
        <taxon>Strongyloidea</taxon>
        <taxon>Ancylostomatidae</taxon>
        <taxon>Ancylostomatinae</taxon>
        <taxon>Ancylostoma</taxon>
    </lineage>
</organism>
<dbReference type="EMBL" id="JARK01000732">
    <property type="protein sequence ID" value="EYC35150.1"/>
    <property type="molecule type" value="Genomic_DNA"/>
</dbReference>
<dbReference type="Proteomes" id="UP000024635">
    <property type="component" value="Unassembled WGS sequence"/>
</dbReference>
<keyword evidence="2" id="KW-1185">Reference proteome</keyword>